<accession>A0A068WYA3</accession>
<evidence type="ECO:0000256" key="1">
    <source>
        <dbReference type="SAM" id="Phobius"/>
    </source>
</evidence>
<sequence>MADAAWNYLRGSFLNQYLSISHGALFHQHGLCLSNKSKCQVRALSDFPHYLDALCVGKRLIPFSIRLILATLHFPTVTSTRLRLSLSLSVSLSVCLVDLYFIHTAVLYCRPIHLMYVFRYLCGNVLVPFVPFFTFHNSVWLNVFGSTLNLLFPLSPATYPPASLPAYLCFIRNSALSALLLQLLLHKWNCHL</sequence>
<name>A0A068WYA3_ECHGR</name>
<dbReference type="WBParaSite" id="EgrG_002062700">
    <property type="protein sequence ID" value="EgrG_002062700"/>
    <property type="gene ID" value="EgrG_002062700"/>
</dbReference>
<protein>
    <submittedName>
        <fullName evidence="4">WGS project CAEQ00000000 data, annotated contig</fullName>
    </submittedName>
</protein>
<dbReference type="Proteomes" id="UP000492820">
    <property type="component" value="Unassembled WGS sequence"/>
</dbReference>
<keyword evidence="1" id="KW-0472">Membrane</keyword>
<reference evidence="4" key="3">
    <citation type="submission" date="2020-10" db="UniProtKB">
        <authorList>
            <consortium name="WormBaseParasite"/>
        </authorList>
    </citation>
    <scope>IDENTIFICATION</scope>
</reference>
<keyword evidence="1" id="KW-1133">Transmembrane helix</keyword>
<organism evidence="2">
    <name type="scientific">Echinococcus granulosus</name>
    <name type="common">Hydatid tapeworm</name>
    <dbReference type="NCBI Taxonomy" id="6210"/>
    <lineage>
        <taxon>Eukaryota</taxon>
        <taxon>Metazoa</taxon>
        <taxon>Spiralia</taxon>
        <taxon>Lophotrochozoa</taxon>
        <taxon>Platyhelminthes</taxon>
        <taxon>Cestoda</taxon>
        <taxon>Eucestoda</taxon>
        <taxon>Cyclophyllidea</taxon>
        <taxon>Taeniidae</taxon>
        <taxon>Echinococcus</taxon>
        <taxon>Echinococcus granulosus group</taxon>
    </lineage>
</organism>
<evidence type="ECO:0000313" key="3">
    <source>
        <dbReference type="Proteomes" id="UP000492820"/>
    </source>
</evidence>
<dbReference type="AlphaFoldDB" id="A0A068WYA3"/>
<proteinExistence type="predicted"/>
<dbReference type="EMBL" id="LK028743">
    <property type="protein sequence ID" value="CDS25139.1"/>
    <property type="molecule type" value="Genomic_DNA"/>
</dbReference>
<feature type="transmembrane region" description="Helical" evidence="1">
    <location>
        <begin position="164"/>
        <end position="185"/>
    </location>
</feature>
<feature type="transmembrane region" description="Helical" evidence="1">
    <location>
        <begin position="84"/>
        <end position="109"/>
    </location>
</feature>
<keyword evidence="1" id="KW-0812">Transmembrane</keyword>
<feature type="transmembrane region" description="Helical" evidence="1">
    <location>
        <begin position="121"/>
        <end position="144"/>
    </location>
</feature>
<evidence type="ECO:0000313" key="4">
    <source>
        <dbReference type="WBParaSite" id="EgrG_002062700"/>
    </source>
</evidence>
<feature type="non-terminal residue" evidence="2">
    <location>
        <position position="192"/>
    </location>
</feature>
<reference evidence="2 3" key="1">
    <citation type="journal article" date="2013" name="Nature">
        <title>The genomes of four tapeworm species reveal adaptations to parasitism.</title>
        <authorList>
            <person name="Tsai I.J."/>
            <person name="Zarowiecki M."/>
            <person name="Holroyd N."/>
            <person name="Garciarrubio A."/>
            <person name="Sanchez-Flores A."/>
            <person name="Brooks K.L."/>
            <person name="Tracey A."/>
            <person name="Bobes R.J."/>
            <person name="Fragoso G."/>
            <person name="Sciutto E."/>
            <person name="Aslett M."/>
            <person name="Beasley H."/>
            <person name="Bennett H.M."/>
            <person name="Cai J."/>
            <person name="Camicia F."/>
            <person name="Clark R."/>
            <person name="Cucher M."/>
            <person name="De Silva N."/>
            <person name="Day T.A."/>
            <person name="Deplazes P."/>
            <person name="Estrada K."/>
            <person name="Fernandez C."/>
            <person name="Holland P.W."/>
            <person name="Hou J."/>
            <person name="Hu S."/>
            <person name="Huckvale T."/>
            <person name="Hung S.S."/>
            <person name="Kamenetzky L."/>
            <person name="Keane J.A."/>
            <person name="Kiss F."/>
            <person name="Koziol U."/>
            <person name="Lambert O."/>
            <person name="Liu K."/>
            <person name="Luo X."/>
            <person name="Luo Y."/>
            <person name="Macchiaroli N."/>
            <person name="Nichol S."/>
            <person name="Paps J."/>
            <person name="Parkinson J."/>
            <person name="Pouchkina-Stantcheva N."/>
            <person name="Riddiford N."/>
            <person name="Rosenzvit M."/>
            <person name="Salinas G."/>
            <person name="Wasmuth J.D."/>
            <person name="Zamanian M."/>
            <person name="Zheng Y."/>
            <person name="Cai X."/>
            <person name="Soberon X."/>
            <person name="Olson P.D."/>
            <person name="Laclette J.P."/>
            <person name="Brehm K."/>
            <person name="Berriman M."/>
            <person name="Garciarrubio A."/>
            <person name="Bobes R.J."/>
            <person name="Fragoso G."/>
            <person name="Sanchez-Flores A."/>
            <person name="Estrada K."/>
            <person name="Cevallos M.A."/>
            <person name="Morett E."/>
            <person name="Gonzalez V."/>
            <person name="Portillo T."/>
            <person name="Ochoa-Leyva A."/>
            <person name="Jose M.V."/>
            <person name="Sciutto E."/>
            <person name="Landa A."/>
            <person name="Jimenez L."/>
            <person name="Valdes V."/>
            <person name="Carrero J.C."/>
            <person name="Larralde C."/>
            <person name="Morales-Montor J."/>
            <person name="Limon-Lason J."/>
            <person name="Soberon X."/>
            <person name="Laclette J.P."/>
        </authorList>
    </citation>
    <scope>NUCLEOTIDE SEQUENCE [LARGE SCALE GENOMIC DNA]</scope>
</reference>
<evidence type="ECO:0000313" key="2">
    <source>
        <dbReference type="EMBL" id="CDS25139.1"/>
    </source>
</evidence>
<reference evidence="2" key="2">
    <citation type="submission" date="2014-06" db="EMBL/GenBank/DDBJ databases">
        <authorList>
            <person name="Aslett M."/>
        </authorList>
    </citation>
    <scope>NUCLEOTIDE SEQUENCE</scope>
</reference>
<gene>
    <name evidence="2" type="ORF">EgrG_002062700</name>
</gene>